<keyword evidence="12" id="KW-1185">Reference proteome</keyword>
<keyword evidence="5" id="KW-0029">Amino-acid transport</keyword>
<feature type="transmembrane region" description="Helical" evidence="8">
    <location>
        <begin position="292"/>
        <end position="311"/>
    </location>
</feature>
<feature type="transmembrane region" description="Helical" evidence="8">
    <location>
        <begin position="331"/>
        <end position="352"/>
    </location>
</feature>
<evidence type="ECO:0000256" key="8">
    <source>
        <dbReference type="SAM" id="Phobius"/>
    </source>
</evidence>
<feature type="domain" description="Amino acid transporter transmembrane" evidence="9">
    <location>
        <begin position="10"/>
        <end position="393"/>
    </location>
</feature>
<sequence length="466" mass="52696">MVTQYQKDYIRTTLTICNLMIGTSLLALPYTYMRLGWPVASIVTIFSVVYSIFGFNYVIDACYYTSCQTLSDLLTQLFGKVISIIIEAFIVFQYFGYLISYVSICADYTQIFIVSISNYSFSTIYLKIIIFGMLTFFLIFKTLKSISNLSAAQQLFVVIAVVCVVVFYGIAVQAGETLININGTQSTIKLSNKGLLAKPVHTRGIYIFLEIIQRIPLFLPLFGCQASVPVVFNVMPGDGDYRRGVLKKAMITATLVTCTLCVFMAFFCLFLFGRDISTNVLLSFVSQNYVMTTVRFLYALVVLLTYVVVTFPIRGMFMKIFKQDKNTNKGYLIYVILGGAMAFLSCGFSILVPDILKVFNIVSSVFGFIENWILPILFLYKHEDMKIAYEQRICKEYSEGLTVSGNVDKMELEEIMQEAPQQIKKKLNIKNLVFLLTGCFFIVLLNGASFILSTFFDMASTKFITK</sequence>
<reference evidence="10 11" key="1">
    <citation type="journal article" date="2014" name="PLoS Genet.">
        <title>The Genome of Spironucleus salmonicida Highlights a Fish Pathogen Adapted to Fluctuating Environments.</title>
        <authorList>
            <person name="Xu F."/>
            <person name="Jerlstrom-Hultqvist J."/>
            <person name="Einarsson E."/>
            <person name="Astvaldsson A."/>
            <person name="Svard S.G."/>
            <person name="Andersson J.O."/>
        </authorList>
    </citation>
    <scope>NUCLEOTIDE SEQUENCE</scope>
    <source>
        <strain evidence="11">ATCC 50377</strain>
    </source>
</reference>
<feature type="transmembrane region" description="Helical" evidence="8">
    <location>
        <begin position="432"/>
        <end position="456"/>
    </location>
</feature>
<dbReference type="PANTHER" id="PTHR22950:SF458">
    <property type="entry name" value="SODIUM-COUPLED NEUTRAL AMINO ACID TRANSPORTER 11-RELATED"/>
    <property type="match status" value="1"/>
</dbReference>
<feature type="transmembrane region" description="Helical" evidence="8">
    <location>
        <begin position="155"/>
        <end position="174"/>
    </location>
</feature>
<protein>
    <submittedName>
        <fullName evidence="11">Solute carrier family protein</fullName>
    </submittedName>
    <submittedName>
        <fullName evidence="10">Transmembrane amino acid transporter protein</fullName>
    </submittedName>
</protein>
<evidence type="ECO:0000256" key="1">
    <source>
        <dbReference type="ARBA" id="ARBA00004141"/>
    </source>
</evidence>
<dbReference type="InterPro" id="IPR013057">
    <property type="entry name" value="AA_transpt_TM"/>
</dbReference>
<evidence type="ECO:0000256" key="7">
    <source>
        <dbReference type="ARBA" id="ARBA00023136"/>
    </source>
</evidence>
<dbReference type="GO" id="GO:0015179">
    <property type="term" value="F:L-amino acid transmembrane transporter activity"/>
    <property type="evidence" value="ECO:0007669"/>
    <property type="project" value="TreeGrafter"/>
</dbReference>
<evidence type="ECO:0000256" key="2">
    <source>
        <dbReference type="ARBA" id="ARBA00008066"/>
    </source>
</evidence>
<feature type="transmembrane region" description="Helical" evidence="8">
    <location>
        <begin position="80"/>
        <end position="104"/>
    </location>
</feature>
<dbReference type="AlphaFoldDB" id="V6LXP3"/>
<comment type="similarity">
    <text evidence="2">Belongs to the amino acid/polyamine transporter 2 family.</text>
</comment>
<evidence type="ECO:0000259" key="9">
    <source>
        <dbReference type="Pfam" id="PF01490"/>
    </source>
</evidence>
<keyword evidence="4 8" id="KW-0812">Transmembrane</keyword>
<dbReference type="EMBL" id="AUWU02000007">
    <property type="protein sequence ID" value="KAH0570572.1"/>
    <property type="molecule type" value="Genomic_DNA"/>
</dbReference>
<feature type="transmembrane region" description="Helical" evidence="8">
    <location>
        <begin position="124"/>
        <end position="143"/>
    </location>
</feature>
<dbReference type="VEuPathDB" id="GiardiaDB:SS50377_26852"/>
<keyword evidence="7 8" id="KW-0472">Membrane</keyword>
<evidence type="ECO:0000256" key="5">
    <source>
        <dbReference type="ARBA" id="ARBA00022970"/>
    </source>
</evidence>
<organism evidence="10">
    <name type="scientific">Spironucleus salmonicida</name>
    <dbReference type="NCBI Taxonomy" id="348837"/>
    <lineage>
        <taxon>Eukaryota</taxon>
        <taxon>Metamonada</taxon>
        <taxon>Diplomonadida</taxon>
        <taxon>Hexamitidae</taxon>
        <taxon>Hexamitinae</taxon>
        <taxon>Spironucleus</taxon>
    </lineage>
</organism>
<dbReference type="Pfam" id="PF01490">
    <property type="entry name" value="Aa_trans"/>
    <property type="match status" value="1"/>
</dbReference>
<evidence type="ECO:0000313" key="10">
    <source>
        <dbReference type="EMBL" id="EST49320.1"/>
    </source>
</evidence>
<evidence type="ECO:0000256" key="3">
    <source>
        <dbReference type="ARBA" id="ARBA00022448"/>
    </source>
</evidence>
<dbReference type="GO" id="GO:0016020">
    <property type="term" value="C:membrane"/>
    <property type="evidence" value="ECO:0007669"/>
    <property type="project" value="UniProtKB-SubCell"/>
</dbReference>
<feature type="transmembrane region" description="Helical" evidence="8">
    <location>
        <begin position="358"/>
        <end position="380"/>
    </location>
</feature>
<reference evidence="11" key="2">
    <citation type="submission" date="2020-12" db="EMBL/GenBank/DDBJ databases">
        <title>New Spironucleus salmonicida genome in near-complete chromosomes.</title>
        <authorList>
            <person name="Xu F."/>
            <person name="Kurt Z."/>
            <person name="Jimenez-Gonzalez A."/>
            <person name="Astvaldsson A."/>
            <person name="Andersson J.O."/>
            <person name="Svard S.G."/>
        </authorList>
    </citation>
    <scope>NUCLEOTIDE SEQUENCE</scope>
    <source>
        <strain evidence="11">ATCC 50377</strain>
    </source>
</reference>
<evidence type="ECO:0000256" key="6">
    <source>
        <dbReference type="ARBA" id="ARBA00022989"/>
    </source>
</evidence>
<evidence type="ECO:0000313" key="12">
    <source>
        <dbReference type="Proteomes" id="UP000018208"/>
    </source>
</evidence>
<evidence type="ECO:0000256" key="4">
    <source>
        <dbReference type="ARBA" id="ARBA00022692"/>
    </source>
</evidence>
<keyword evidence="6 8" id="KW-1133">Transmembrane helix</keyword>
<proteinExistence type="inferred from homology"/>
<feature type="transmembrane region" description="Helical" evidence="8">
    <location>
        <begin position="249"/>
        <end position="272"/>
    </location>
</feature>
<dbReference type="PANTHER" id="PTHR22950">
    <property type="entry name" value="AMINO ACID TRANSPORTER"/>
    <property type="match status" value="1"/>
</dbReference>
<dbReference type="OrthoDB" id="28208at2759"/>
<comment type="subcellular location">
    <subcellularLocation>
        <location evidence="1">Membrane</location>
        <topology evidence="1">Multi-pass membrane protein</topology>
    </subcellularLocation>
</comment>
<gene>
    <name evidence="10" type="ORF">SS50377_10545</name>
    <name evidence="11" type="ORF">SS50377_26852</name>
</gene>
<dbReference type="Proteomes" id="UP000018208">
    <property type="component" value="Unassembled WGS sequence"/>
</dbReference>
<feature type="transmembrane region" description="Helical" evidence="8">
    <location>
        <begin position="39"/>
        <end position="59"/>
    </location>
</feature>
<name>V6LXP3_9EUKA</name>
<feature type="transmembrane region" description="Helical" evidence="8">
    <location>
        <begin position="12"/>
        <end position="33"/>
    </location>
</feature>
<dbReference type="EMBL" id="KI545953">
    <property type="protein sequence ID" value="EST49320.1"/>
    <property type="molecule type" value="Genomic_DNA"/>
</dbReference>
<accession>V6LXP3</accession>
<evidence type="ECO:0000313" key="11">
    <source>
        <dbReference type="EMBL" id="KAH0570572.1"/>
    </source>
</evidence>
<keyword evidence="3" id="KW-0813">Transport</keyword>